<accession>A0AAV5IKW0</accession>
<dbReference type="Proteomes" id="UP001054252">
    <property type="component" value="Unassembled WGS sequence"/>
</dbReference>
<sequence>MTTVTVPFGNTLLPCLRSRPSNSNLSRLRLCHEGVLNKMKAFASSSSRLLLNSWGVKKCQQIRHKRRYIILS</sequence>
<proteinExistence type="predicted"/>
<evidence type="ECO:0000313" key="2">
    <source>
        <dbReference type="Proteomes" id="UP001054252"/>
    </source>
</evidence>
<evidence type="ECO:0000313" key="1">
    <source>
        <dbReference type="EMBL" id="GKU97990.1"/>
    </source>
</evidence>
<comment type="caution">
    <text evidence="1">The sequence shown here is derived from an EMBL/GenBank/DDBJ whole genome shotgun (WGS) entry which is preliminary data.</text>
</comment>
<protein>
    <submittedName>
        <fullName evidence="1">Uncharacterized protein</fullName>
    </submittedName>
</protein>
<dbReference type="EMBL" id="BPVZ01000012">
    <property type="protein sequence ID" value="GKU97990.1"/>
    <property type="molecule type" value="Genomic_DNA"/>
</dbReference>
<gene>
    <name evidence="1" type="ORF">SLEP1_g11051</name>
</gene>
<reference evidence="1 2" key="1">
    <citation type="journal article" date="2021" name="Commun. Biol.">
        <title>The genome of Shorea leprosula (Dipterocarpaceae) highlights the ecological relevance of drought in aseasonal tropical rainforests.</title>
        <authorList>
            <person name="Ng K.K.S."/>
            <person name="Kobayashi M.J."/>
            <person name="Fawcett J.A."/>
            <person name="Hatakeyama M."/>
            <person name="Paape T."/>
            <person name="Ng C.H."/>
            <person name="Ang C.C."/>
            <person name="Tnah L.H."/>
            <person name="Lee C.T."/>
            <person name="Nishiyama T."/>
            <person name="Sese J."/>
            <person name="O'Brien M.J."/>
            <person name="Copetti D."/>
            <person name="Mohd Noor M.I."/>
            <person name="Ong R.C."/>
            <person name="Putra M."/>
            <person name="Sireger I.Z."/>
            <person name="Indrioko S."/>
            <person name="Kosugi Y."/>
            <person name="Izuno A."/>
            <person name="Isagi Y."/>
            <person name="Lee S.L."/>
            <person name="Shimizu K.K."/>
        </authorList>
    </citation>
    <scope>NUCLEOTIDE SEQUENCE [LARGE SCALE GENOMIC DNA]</scope>
    <source>
        <strain evidence="1">214</strain>
    </source>
</reference>
<organism evidence="1 2">
    <name type="scientific">Rubroshorea leprosula</name>
    <dbReference type="NCBI Taxonomy" id="152421"/>
    <lineage>
        <taxon>Eukaryota</taxon>
        <taxon>Viridiplantae</taxon>
        <taxon>Streptophyta</taxon>
        <taxon>Embryophyta</taxon>
        <taxon>Tracheophyta</taxon>
        <taxon>Spermatophyta</taxon>
        <taxon>Magnoliopsida</taxon>
        <taxon>eudicotyledons</taxon>
        <taxon>Gunneridae</taxon>
        <taxon>Pentapetalae</taxon>
        <taxon>rosids</taxon>
        <taxon>malvids</taxon>
        <taxon>Malvales</taxon>
        <taxon>Dipterocarpaceae</taxon>
        <taxon>Rubroshorea</taxon>
    </lineage>
</organism>
<dbReference type="AlphaFoldDB" id="A0AAV5IKW0"/>
<name>A0AAV5IKW0_9ROSI</name>
<keyword evidence="2" id="KW-1185">Reference proteome</keyword>